<protein>
    <submittedName>
        <fullName evidence="1">Uncharacterized protein</fullName>
    </submittedName>
</protein>
<dbReference type="Proteomes" id="UP001056426">
    <property type="component" value="Chromosome"/>
</dbReference>
<sequence>MGTNTYNSLANIVLLATISSSVISLSYDSDNLIPKMNHNYSFQNNIADWKDFAFNQSVDYQLQDESMEKLQTIIDFSKKVLQNTKDIDSEFVDIVNDNFWELI</sequence>
<reference evidence="1" key="1">
    <citation type="submission" date="2022-05" db="EMBL/GenBank/DDBJ databases">
        <authorList>
            <person name="Sun X."/>
        </authorList>
    </citation>
    <scope>NUCLEOTIDE SEQUENCE</scope>
    <source>
        <strain evidence="1">Ai-910</strain>
    </source>
</reference>
<gene>
    <name evidence="1" type="ORF">M9189_09515</name>
</gene>
<keyword evidence="2" id="KW-1185">Reference proteome</keyword>
<evidence type="ECO:0000313" key="1">
    <source>
        <dbReference type="EMBL" id="URW79089.1"/>
    </source>
</evidence>
<accession>A0A9J6ZN13</accession>
<dbReference type="KEGG" id="alkq:M9189_09515"/>
<organism evidence="1 2">
    <name type="scientific">Xiashengella succiniciproducens</name>
    <dbReference type="NCBI Taxonomy" id="2949635"/>
    <lineage>
        <taxon>Bacteria</taxon>
        <taxon>Pseudomonadati</taxon>
        <taxon>Bacteroidota</taxon>
        <taxon>Bacteroidia</taxon>
        <taxon>Marinilabiliales</taxon>
        <taxon>Marinilabiliaceae</taxon>
        <taxon>Xiashengella</taxon>
    </lineage>
</organism>
<proteinExistence type="predicted"/>
<dbReference type="EMBL" id="CP098400">
    <property type="protein sequence ID" value="URW79089.1"/>
    <property type="molecule type" value="Genomic_DNA"/>
</dbReference>
<evidence type="ECO:0000313" key="2">
    <source>
        <dbReference type="Proteomes" id="UP001056426"/>
    </source>
</evidence>
<reference evidence="1" key="2">
    <citation type="submission" date="2022-06" db="EMBL/GenBank/DDBJ databases">
        <title>Xiashengella guii gen. nov. sp. nov., a bacterium isolated form anaerobic digestion tank.</title>
        <authorList>
            <person name="Huang H."/>
        </authorList>
    </citation>
    <scope>NUCLEOTIDE SEQUENCE</scope>
    <source>
        <strain evidence="1">Ai-910</strain>
    </source>
</reference>
<dbReference type="RefSeq" id="WP_250722707.1">
    <property type="nucleotide sequence ID" value="NZ_CP098400.1"/>
</dbReference>
<dbReference type="AlphaFoldDB" id="A0A9J6ZN13"/>
<name>A0A9J6ZN13_9BACT</name>